<evidence type="ECO:0000256" key="10">
    <source>
        <dbReference type="ARBA" id="ARBA00023065"/>
    </source>
</evidence>
<reference evidence="14" key="1">
    <citation type="submission" date="2021-10" db="EMBL/GenBank/DDBJ databases">
        <title>Anaerobic single-cell dispensing facilitates the cultivation of human gut bacteria.</title>
        <authorList>
            <person name="Afrizal A."/>
        </authorList>
    </citation>
    <scope>NUCLEOTIDE SEQUENCE</scope>
    <source>
        <strain evidence="14">CLA-AA-H250</strain>
    </source>
</reference>
<comment type="subcellular location">
    <subcellularLocation>
        <location evidence="2">Cell membrane</location>
        <topology evidence="2">Multi-pass membrane protein</topology>
    </subcellularLocation>
</comment>
<evidence type="ECO:0000256" key="2">
    <source>
        <dbReference type="ARBA" id="ARBA00004651"/>
    </source>
</evidence>
<evidence type="ECO:0000256" key="8">
    <source>
        <dbReference type="ARBA" id="ARBA00022692"/>
    </source>
</evidence>
<evidence type="ECO:0000256" key="3">
    <source>
        <dbReference type="ARBA" id="ARBA00010199"/>
    </source>
</evidence>
<dbReference type="Proteomes" id="UP001199424">
    <property type="component" value="Unassembled WGS sequence"/>
</dbReference>
<dbReference type="InterPro" id="IPR048279">
    <property type="entry name" value="MdtK-like"/>
</dbReference>
<evidence type="ECO:0000256" key="5">
    <source>
        <dbReference type="ARBA" id="ARBA00022448"/>
    </source>
</evidence>
<dbReference type="Pfam" id="PF01554">
    <property type="entry name" value="MatE"/>
    <property type="match status" value="2"/>
</dbReference>
<evidence type="ECO:0000256" key="1">
    <source>
        <dbReference type="ARBA" id="ARBA00003408"/>
    </source>
</evidence>
<feature type="transmembrane region" description="Helical" evidence="13">
    <location>
        <begin position="380"/>
        <end position="403"/>
    </location>
</feature>
<gene>
    <name evidence="14" type="ORF">LKD31_09900</name>
</gene>
<keyword evidence="9 13" id="KW-1133">Transmembrane helix</keyword>
<dbReference type="GO" id="GO:0005886">
    <property type="term" value="C:plasma membrane"/>
    <property type="evidence" value="ECO:0007669"/>
    <property type="project" value="UniProtKB-SubCell"/>
</dbReference>
<evidence type="ECO:0000256" key="9">
    <source>
        <dbReference type="ARBA" id="ARBA00022989"/>
    </source>
</evidence>
<name>A0AAE3DG85_9FIRM</name>
<dbReference type="GO" id="GO:0042910">
    <property type="term" value="F:xenobiotic transmembrane transporter activity"/>
    <property type="evidence" value="ECO:0007669"/>
    <property type="project" value="InterPro"/>
</dbReference>
<evidence type="ECO:0000256" key="6">
    <source>
        <dbReference type="ARBA" id="ARBA00022449"/>
    </source>
</evidence>
<dbReference type="CDD" id="cd13137">
    <property type="entry name" value="MATE_NorM_like"/>
    <property type="match status" value="1"/>
</dbReference>
<dbReference type="NCBIfam" id="TIGR00797">
    <property type="entry name" value="matE"/>
    <property type="match status" value="1"/>
</dbReference>
<dbReference type="InterPro" id="IPR050222">
    <property type="entry name" value="MATE_MdtK"/>
</dbReference>
<keyword evidence="11 13" id="KW-0472">Membrane</keyword>
<dbReference type="AlphaFoldDB" id="A0AAE3DG85"/>
<keyword evidence="6" id="KW-0050">Antiport</keyword>
<feature type="transmembrane region" description="Helical" evidence="13">
    <location>
        <begin position="409"/>
        <end position="431"/>
    </location>
</feature>
<evidence type="ECO:0000313" key="14">
    <source>
        <dbReference type="EMBL" id="MCC2137326.1"/>
    </source>
</evidence>
<comment type="similarity">
    <text evidence="3">Belongs to the multi antimicrobial extrusion (MATE) (TC 2.A.66.1) family.</text>
</comment>
<keyword evidence="8 13" id="KW-0812">Transmembrane</keyword>
<keyword evidence="5" id="KW-0813">Transport</keyword>
<feature type="transmembrane region" description="Helical" evidence="13">
    <location>
        <begin position="48"/>
        <end position="67"/>
    </location>
</feature>
<feature type="transmembrane region" description="Helical" evidence="13">
    <location>
        <begin position="160"/>
        <end position="180"/>
    </location>
</feature>
<feature type="transmembrane region" description="Helical" evidence="13">
    <location>
        <begin position="125"/>
        <end position="148"/>
    </location>
</feature>
<dbReference type="PIRSF" id="PIRSF006603">
    <property type="entry name" value="DinF"/>
    <property type="match status" value="1"/>
</dbReference>
<dbReference type="GO" id="GO:0006811">
    <property type="term" value="P:monoatomic ion transport"/>
    <property type="evidence" value="ECO:0007669"/>
    <property type="project" value="UniProtKB-KW"/>
</dbReference>
<sequence length="443" mass="47991">MFSNKDLRKLIIPLVIEQLLAVTIGMADTVMVSSCGEAAVSGISLVDSINFLLITLFSSLATGGAVIASQYIGRGDHKSASLAAKQLFYASLALSAVLGIIAVFFRKPVLNMVFGSIEADVMAHAQIYFLLSAISYPFLAVYNAGAALFRSMGDSRTTMLISILMNTINIVGNAILIYGFQMAAAGAATASLVSRAVGAIIITVLLLNPHRIIFYDKLHKPEIHLSMLKSILQIGVPNGLENSIFQIGKILVASIVSGFGTISITANAVAGNLASLQVIPGMALGMAMITVVGQCIGAKDYEAVKKYTKKLMLITYGVVWAMTLLMLLFSKQILSFYSLSEETTTMTMEVFIVHGICAVIVWPLAFALPNALRAANDVRFTMIVSLLSMWIFRIGFSYILAIYFNMGILGTWIAMCIDWFCRGACFVIRFARGKWKNISFIDN</sequence>
<dbReference type="InterPro" id="IPR002528">
    <property type="entry name" value="MATE_fam"/>
</dbReference>
<evidence type="ECO:0000256" key="7">
    <source>
        <dbReference type="ARBA" id="ARBA00022475"/>
    </source>
</evidence>
<evidence type="ECO:0000313" key="15">
    <source>
        <dbReference type="Proteomes" id="UP001199424"/>
    </source>
</evidence>
<keyword evidence="15" id="KW-1185">Reference proteome</keyword>
<feature type="transmembrane region" description="Helical" evidence="13">
    <location>
        <begin position="87"/>
        <end position="105"/>
    </location>
</feature>
<evidence type="ECO:0000256" key="12">
    <source>
        <dbReference type="ARBA" id="ARBA00031636"/>
    </source>
</evidence>
<proteinExistence type="inferred from homology"/>
<evidence type="ECO:0000256" key="11">
    <source>
        <dbReference type="ARBA" id="ARBA00023136"/>
    </source>
</evidence>
<feature type="transmembrane region" description="Helical" evidence="13">
    <location>
        <begin position="250"/>
        <end position="270"/>
    </location>
</feature>
<dbReference type="EMBL" id="JAJEQC010000009">
    <property type="protein sequence ID" value="MCC2137326.1"/>
    <property type="molecule type" value="Genomic_DNA"/>
</dbReference>
<organism evidence="14 15">
    <name type="scientific">Hominenteromicrobium mulieris</name>
    <dbReference type="NCBI Taxonomy" id="2885357"/>
    <lineage>
        <taxon>Bacteria</taxon>
        <taxon>Bacillati</taxon>
        <taxon>Bacillota</taxon>
        <taxon>Clostridia</taxon>
        <taxon>Eubacteriales</taxon>
        <taxon>Oscillospiraceae</taxon>
        <taxon>Hominenteromicrobium</taxon>
    </lineage>
</organism>
<dbReference type="PANTHER" id="PTHR43298">
    <property type="entry name" value="MULTIDRUG RESISTANCE PROTEIN NORM-RELATED"/>
    <property type="match status" value="1"/>
</dbReference>
<comment type="caution">
    <text evidence="14">The sequence shown here is derived from an EMBL/GenBank/DDBJ whole genome shotgun (WGS) entry which is preliminary data.</text>
</comment>
<comment type="function">
    <text evidence="1">Multidrug efflux pump.</text>
</comment>
<keyword evidence="10" id="KW-0406">Ion transport</keyword>
<feature type="transmembrane region" description="Helical" evidence="13">
    <location>
        <begin position="276"/>
        <end position="298"/>
    </location>
</feature>
<dbReference type="RefSeq" id="WP_308449567.1">
    <property type="nucleotide sequence ID" value="NZ_JAJEQC010000009.1"/>
</dbReference>
<dbReference type="GO" id="GO:0015297">
    <property type="term" value="F:antiporter activity"/>
    <property type="evidence" value="ECO:0007669"/>
    <property type="project" value="UniProtKB-KW"/>
</dbReference>
<keyword evidence="7" id="KW-1003">Cell membrane</keyword>
<evidence type="ECO:0000256" key="4">
    <source>
        <dbReference type="ARBA" id="ARBA00020268"/>
    </source>
</evidence>
<feature type="transmembrane region" description="Helical" evidence="13">
    <location>
        <begin position="350"/>
        <end position="368"/>
    </location>
</feature>
<feature type="transmembrane region" description="Helical" evidence="13">
    <location>
        <begin position="310"/>
        <end position="330"/>
    </location>
</feature>
<protein>
    <recommendedName>
        <fullName evidence="4">Probable multidrug resistance protein NorM</fullName>
    </recommendedName>
    <alternativeName>
        <fullName evidence="12">Multidrug-efflux transporter</fullName>
    </alternativeName>
</protein>
<accession>A0AAE3DG85</accession>
<evidence type="ECO:0000256" key="13">
    <source>
        <dbReference type="SAM" id="Phobius"/>
    </source>
</evidence>
<dbReference type="PANTHER" id="PTHR43298:SF2">
    <property type="entry name" value="FMN_FAD EXPORTER YEEO-RELATED"/>
    <property type="match status" value="1"/>
</dbReference>
<feature type="transmembrane region" description="Helical" evidence="13">
    <location>
        <begin position="186"/>
        <end position="207"/>
    </location>
</feature>